<dbReference type="Proteomes" id="UP000290407">
    <property type="component" value="Unassembled WGS sequence"/>
</dbReference>
<dbReference type="GO" id="GO:0005737">
    <property type="term" value="C:cytoplasm"/>
    <property type="evidence" value="ECO:0007669"/>
    <property type="project" value="UniProtKB-SubCell"/>
</dbReference>
<dbReference type="AlphaFoldDB" id="A0A4Q2UN52"/>
<dbReference type="GO" id="GO:0009360">
    <property type="term" value="C:DNA polymerase III complex"/>
    <property type="evidence" value="ECO:0007669"/>
    <property type="project" value="InterPro"/>
</dbReference>
<keyword evidence="4" id="KW-0963">Cytoplasm</keyword>
<evidence type="ECO:0000256" key="3">
    <source>
        <dbReference type="ARBA" id="ARBA00021035"/>
    </source>
</evidence>
<keyword evidence="7" id="KW-0235">DNA replication</keyword>
<proteinExistence type="inferred from homology"/>
<feature type="domain" description="DNA polymerase III beta sliding clamp N-terminal" evidence="12">
    <location>
        <begin position="19"/>
        <end position="107"/>
    </location>
</feature>
<evidence type="ECO:0000259" key="12">
    <source>
        <dbReference type="Pfam" id="PF00712"/>
    </source>
</evidence>
<evidence type="ECO:0000256" key="5">
    <source>
        <dbReference type="ARBA" id="ARBA00022679"/>
    </source>
</evidence>
<keyword evidence="6" id="KW-0548">Nucleotidyltransferase</keyword>
<dbReference type="SMART" id="SM00480">
    <property type="entry name" value="POL3Bc"/>
    <property type="match status" value="1"/>
</dbReference>
<dbReference type="Gene3D" id="3.70.10.10">
    <property type="match status" value="1"/>
</dbReference>
<dbReference type="SUPFAM" id="SSF55979">
    <property type="entry name" value="DNA clamp"/>
    <property type="match status" value="2"/>
</dbReference>
<comment type="subcellular location">
    <subcellularLocation>
        <location evidence="1">Cytoplasm</location>
    </subcellularLocation>
</comment>
<name>A0A4Q2UN52_9BACT</name>
<comment type="similarity">
    <text evidence="2">Belongs to the beta sliding clamp family.</text>
</comment>
<comment type="caution">
    <text evidence="13">The sequence shown here is derived from an EMBL/GenBank/DDBJ whole genome shotgun (WGS) entry which is preliminary data.</text>
</comment>
<gene>
    <name evidence="13" type="ORF">EQG79_00910</name>
</gene>
<protein>
    <recommendedName>
        <fullName evidence="3">Beta sliding clamp</fullName>
    </recommendedName>
    <alternativeName>
        <fullName evidence="11">Beta-clamp processivity factor</fullName>
    </alternativeName>
    <alternativeName>
        <fullName evidence="10">DNA polymerase III beta sliding clamp subunit</fullName>
    </alternativeName>
</protein>
<evidence type="ECO:0000256" key="6">
    <source>
        <dbReference type="ARBA" id="ARBA00022695"/>
    </source>
</evidence>
<evidence type="ECO:0000256" key="11">
    <source>
        <dbReference type="ARBA" id="ARBA00033276"/>
    </source>
</evidence>
<dbReference type="PANTHER" id="PTHR30478:SF0">
    <property type="entry name" value="BETA SLIDING CLAMP"/>
    <property type="match status" value="1"/>
</dbReference>
<evidence type="ECO:0000256" key="2">
    <source>
        <dbReference type="ARBA" id="ARBA00010752"/>
    </source>
</evidence>
<dbReference type="InterPro" id="IPR001001">
    <property type="entry name" value="DNA_polIII_beta"/>
</dbReference>
<dbReference type="PANTHER" id="PTHR30478">
    <property type="entry name" value="DNA POLYMERASE III SUBUNIT BETA"/>
    <property type="match status" value="1"/>
</dbReference>
<accession>A0A4Q2UN52</accession>
<evidence type="ECO:0000256" key="4">
    <source>
        <dbReference type="ARBA" id="ARBA00022490"/>
    </source>
</evidence>
<dbReference type="InterPro" id="IPR046938">
    <property type="entry name" value="DNA_clamp_sf"/>
</dbReference>
<keyword evidence="9" id="KW-0238">DNA-binding</keyword>
<dbReference type="InterPro" id="IPR022634">
    <property type="entry name" value="DNA_polIII_beta_N"/>
</dbReference>
<keyword evidence="8" id="KW-0239">DNA-directed DNA polymerase</keyword>
<keyword evidence="5" id="KW-0808">Transferase</keyword>
<dbReference type="Gene3D" id="3.10.150.10">
    <property type="entry name" value="DNA Polymerase III, subunit A, domain 2"/>
    <property type="match status" value="1"/>
</dbReference>
<dbReference type="CDD" id="cd00140">
    <property type="entry name" value="beta_clamp"/>
    <property type="match status" value="1"/>
</dbReference>
<evidence type="ECO:0000256" key="9">
    <source>
        <dbReference type="ARBA" id="ARBA00023125"/>
    </source>
</evidence>
<evidence type="ECO:0000256" key="10">
    <source>
        <dbReference type="ARBA" id="ARBA00030988"/>
    </source>
</evidence>
<evidence type="ECO:0000256" key="8">
    <source>
        <dbReference type="ARBA" id="ARBA00022932"/>
    </source>
</evidence>
<sequence>MTTETVVSTSAIVASSVMRHAMSRLLPVVSINPIIPIVENMLVTVREDLLTLHVSDLHREARAIIPAETDVFGTDTTQFCVPFRELYRLLVTLPEQPITIRYEAGESRKLSILAVNGEYEFLSLEDPLDFPKPLDFKPTTSFTAPLSEFKALMRLMKPFISTDDLRPAMTGIHWQCGGALSGGPEPSHKGHELVATDGHSIVRVRPTFPTCDPFAVIVPLQLVSTLAQLPDKGDNPTIAINKSKDRPMINVSFGMFSYTARCIDERFPDYPNVLTDIKPTATFQLGRVDFISSLKRALIFSNRITHQFKLSVASVNWC</sequence>
<evidence type="ECO:0000313" key="14">
    <source>
        <dbReference type="Proteomes" id="UP000290407"/>
    </source>
</evidence>
<dbReference type="EMBL" id="SBLB01000001">
    <property type="protein sequence ID" value="RYC70746.1"/>
    <property type="molecule type" value="Genomic_DNA"/>
</dbReference>
<dbReference type="Pfam" id="PF00712">
    <property type="entry name" value="DNA_pol3_beta"/>
    <property type="match status" value="1"/>
</dbReference>
<evidence type="ECO:0000313" key="13">
    <source>
        <dbReference type="EMBL" id="RYC70746.1"/>
    </source>
</evidence>
<dbReference type="GO" id="GO:0003677">
    <property type="term" value="F:DNA binding"/>
    <property type="evidence" value="ECO:0007669"/>
    <property type="project" value="UniProtKB-KW"/>
</dbReference>
<reference evidence="13 14" key="1">
    <citation type="submission" date="2019-01" db="EMBL/GenBank/DDBJ databases">
        <title>Spirosoma flava sp. nov., a propanil-degrading bacterium isolated from herbicide-contaminated soil.</title>
        <authorList>
            <person name="Zhang L."/>
            <person name="Jiang J.-D."/>
        </authorList>
    </citation>
    <scope>NUCLEOTIDE SEQUENCE [LARGE SCALE GENOMIC DNA]</scope>
    <source>
        <strain evidence="13 14">TY50</strain>
    </source>
</reference>
<dbReference type="GO" id="GO:0008408">
    <property type="term" value="F:3'-5' exonuclease activity"/>
    <property type="evidence" value="ECO:0007669"/>
    <property type="project" value="InterPro"/>
</dbReference>
<evidence type="ECO:0000256" key="7">
    <source>
        <dbReference type="ARBA" id="ARBA00022705"/>
    </source>
</evidence>
<keyword evidence="14" id="KW-1185">Reference proteome</keyword>
<evidence type="ECO:0000256" key="1">
    <source>
        <dbReference type="ARBA" id="ARBA00004496"/>
    </source>
</evidence>
<dbReference type="RefSeq" id="WP_129599086.1">
    <property type="nucleotide sequence ID" value="NZ_SBLB01000001.1"/>
</dbReference>
<dbReference type="GO" id="GO:0006271">
    <property type="term" value="P:DNA strand elongation involved in DNA replication"/>
    <property type="evidence" value="ECO:0007669"/>
    <property type="project" value="TreeGrafter"/>
</dbReference>
<dbReference type="GO" id="GO:0003887">
    <property type="term" value="F:DNA-directed DNA polymerase activity"/>
    <property type="evidence" value="ECO:0007669"/>
    <property type="project" value="UniProtKB-KW"/>
</dbReference>
<organism evidence="13 14">
    <name type="scientific">Spirosoma sordidisoli</name>
    <dbReference type="NCBI Taxonomy" id="2502893"/>
    <lineage>
        <taxon>Bacteria</taxon>
        <taxon>Pseudomonadati</taxon>
        <taxon>Bacteroidota</taxon>
        <taxon>Cytophagia</taxon>
        <taxon>Cytophagales</taxon>
        <taxon>Cytophagaceae</taxon>
        <taxon>Spirosoma</taxon>
    </lineage>
</organism>